<dbReference type="OrthoDB" id="431557at2759"/>
<feature type="compositionally biased region" description="Basic and acidic residues" evidence="1">
    <location>
        <begin position="444"/>
        <end position="470"/>
    </location>
</feature>
<evidence type="ECO:0000313" key="4">
    <source>
        <dbReference type="Proteomes" id="UP000279236"/>
    </source>
</evidence>
<dbReference type="AlphaFoldDB" id="A0A427XGX4"/>
<dbReference type="Pfam" id="PF02194">
    <property type="entry name" value="PXA"/>
    <property type="match status" value="1"/>
</dbReference>
<protein>
    <recommendedName>
        <fullName evidence="2">PXA domain-containing protein</fullName>
    </recommendedName>
</protein>
<dbReference type="RefSeq" id="XP_028473297.1">
    <property type="nucleotide sequence ID" value="XM_028618341.1"/>
</dbReference>
<feature type="region of interest" description="Disordered" evidence="1">
    <location>
        <begin position="424"/>
        <end position="470"/>
    </location>
</feature>
<dbReference type="InterPro" id="IPR003114">
    <property type="entry name" value="Phox_assoc"/>
</dbReference>
<accession>A0A427XGX4</accession>
<dbReference type="STRING" id="105984.A0A427XGX4"/>
<feature type="domain" description="PXA" evidence="2">
    <location>
        <begin position="17"/>
        <end position="198"/>
    </location>
</feature>
<keyword evidence="4" id="KW-1185">Reference proteome</keyword>
<evidence type="ECO:0000259" key="2">
    <source>
        <dbReference type="PROSITE" id="PS51207"/>
    </source>
</evidence>
<reference evidence="3 4" key="1">
    <citation type="submission" date="2018-11" db="EMBL/GenBank/DDBJ databases">
        <title>Genome sequence of Apiotrichum porosum DSM 27194.</title>
        <authorList>
            <person name="Aliyu H."/>
            <person name="Gorte O."/>
            <person name="Ochsenreither K."/>
        </authorList>
    </citation>
    <scope>NUCLEOTIDE SEQUENCE [LARGE SCALE GENOMIC DNA]</scope>
    <source>
        <strain evidence="3 4">DSM 27194</strain>
    </source>
</reference>
<dbReference type="Proteomes" id="UP000279236">
    <property type="component" value="Unassembled WGS sequence"/>
</dbReference>
<gene>
    <name evidence="3" type="ORF">EHS24_002607</name>
</gene>
<sequence>MATLASHPLFPADTNDQIVLHDKVYNLCALALRAYILTWYSRFSPRDRALLPAINRDILVPLLGPILADLHSDSAPLADLILLHVPTLAATHLQVYWAARAAVTLAGDDDLATAYHARAPLLITERVNDTYVLSPRYCSALVESFLALRLSPSEYAADAERLVVREVVARAVLVSVGRRLAQPWFYAQIVLKLLGQPGTPRRGKSIGNQPPPYPPHKGWQRGVHIALRTYRTLVTVITVLWSGLTWLIATLSACPPASPKHNRVMDPWLAVAAAWLGTDGRAGLARPSWSVRTAWGSVEIVTALLAPILDRLLPYLLEQHLNAKLGIKVVDLLERILFPNGYPGPPPVDPTPEEAKALDSALRQRVDELVPRRLKLWVTPVDGDSVDALVDPFSNAGCNAHLVGTLYNAVVATLLPELVQGDAPATTSGKATPPVEAAPPYSVSDEKASVNENKVDEKASALDKKVQEKA</sequence>
<organism evidence="3 4">
    <name type="scientific">Apiotrichum porosum</name>
    <dbReference type="NCBI Taxonomy" id="105984"/>
    <lineage>
        <taxon>Eukaryota</taxon>
        <taxon>Fungi</taxon>
        <taxon>Dikarya</taxon>
        <taxon>Basidiomycota</taxon>
        <taxon>Agaricomycotina</taxon>
        <taxon>Tremellomycetes</taxon>
        <taxon>Trichosporonales</taxon>
        <taxon>Trichosporonaceae</taxon>
        <taxon>Apiotrichum</taxon>
    </lineage>
</organism>
<dbReference type="GeneID" id="39587150"/>
<evidence type="ECO:0000256" key="1">
    <source>
        <dbReference type="SAM" id="MobiDB-lite"/>
    </source>
</evidence>
<dbReference type="PROSITE" id="PS51207">
    <property type="entry name" value="PXA"/>
    <property type="match status" value="1"/>
</dbReference>
<proteinExistence type="predicted"/>
<name>A0A427XGX4_9TREE</name>
<dbReference type="EMBL" id="RSCE01000013">
    <property type="protein sequence ID" value="RSH78150.1"/>
    <property type="molecule type" value="Genomic_DNA"/>
</dbReference>
<evidence type="ECO:0000313" key="3">
    <source>
        <dbReference type="EMBL" id="RSH78150.1"/>
    </source>
</evidence>
<comment type="caution">
    <text evidence="3">The sequence shown here is derived from an EMBL/GenBank/DDBJ whole genome shotgun (WGS) entry which is preliminary data.</text>
</comment>